<accession>A0A9N7NKE1</accession>
<comment type="caution">
    <text evidence="2">The sequence shown here is derived from an EMBL/GenBank/DDBJ whole genome shotgun (WGS) entry which is preliminary data.</text>
</comment>
<evidence type="ECO:0000313" key="2">
    <source>
        <dbReference type="EMBL" id="CAA0832552.1"/>
    </source>
</evidence>
<evidence type="ECO:0000313" key="3">
    <source>
        <dbReference type="Proteomes" id="UP001153555"/>
    </source>
</evidence>
<feature type="region of interest" description="Disordered" evidence="1">
    <location>
        <begin position="1"/>
        <end position="24"/>
    </location>
</feature>
<dbReference type="EMBL" id="CACSLK010027834">
    <property type="protein sequence ID" value="CAA0832552.1"/>
    <property type="molecule type" value="Genomic_DNA"/>
</dbReference>
<reference evidence="2" key="1">
    <citation type="submission" date="2019-12" db="EMBL/GenBank/DDBJ databases">
        <authorList>
            <person name="Scholes J."/>
        </authorList>
    </citation>
    <scope>NUCLEOTIDE SEQUENCE</scope>
</reference>
<keyword evidence="3" id="KW-1185">Reference proteome</keyword>
<feature type="non-terminal residue" evidence="2">
    <location>
        <position position="1"/>
    </location>
</feature>
<dbReference type="Proteomes" id="UP001153555">
    <property type="component" value="Unassembled WGS sequence"/>
</dbReference>
<evidence type="ECO:0000256" key="1">
    <source>
        <dbReference type="SAM" id="MobiDB-lite"/>
    </source>
</evidence>
<protein>
    <submittedName>
        <fullName evidence="2">Uncharacterized protein</fullName>
    </submittedName>
</protein>
<gene>
    <name evidence="2" type="ORF">SHERM_27827</name>
</gene>
<proteinExistence type="predicted"/>
<dbReference type="AlphaFoldDB" id="A0A9N7NKE1"/>
<sequence>FLCISPEKLPDGRQGPAMVTGRTCSARSAGPAHVTTCSSANRQHPARPACVQRAHSVPSSTPVLPVGASRAQQQASTPSQPRIMHSSTPVRPVGSSRAQQLVGAPSRPRVMPNSTPVRPVGLGRTQQHP</sequence>
<feature type="non-terminal residue" evidence="2">
    <location>
        <position position="129"/>
    </location>
</feature>
<feature type="compositionally biased region" description="Polar residues" evidence="1">
    <location>
        <begin position="70"/>
        <end position="89"/>
    </location>
</feature>
<organism evidence="2 3">
    <name type="scientific">Striga hermonthica</name>
    <name type="common">Purple witchweed</name>
    <name type="synonym">Buchnera hermonthica</name>
    <dbReference type="NCBI Taxonomy" id="68872"/>
    <lineage>
        <taxon>Eukaryota</taxon>
        <taxon>Viridiplantae</taxon>
        <taxon>Streptophyta</taxon>
        <taxon>Embryophyta</taxon>
        <taxon>Tracheophyta</taxon>
        <taxon>Spermatophyta</taxon>
        <taxon>Magnoliopsida</taxon>
        <taxon>eudicotyledons</taxon>
        <taxon>Gunneridae</taxon>
        <taxon>Pentapetalae</taxon>
        <taxon>asterids</taxon>
        <taxon>lamiids</taxon>
        <taxon>Lamiales</taxon>
        <taxon>Orobanchaceae</taxon>
        <taxon>Buchnereae</taxon>
        <taxon>Striga</taxon>
    </lineage>
</organism>
<name>A0A9N7NKE1_STRHE</name>
<feature type="region of interest" description="Disordered" evidence="1">
    <location>
        <begin position="51"/>
        <end position="129"/>
    </location>
</feature>